<gene>
    <name evidence="2" type="ORF">ACFFH7_13075</name>
</gene>
<name>A0ABV6MQ33_9PSEU</name>
<comment type="caution">
    <text evidence="2">The sequence shown here is derived from an EMBL/GenBank/DDBJ whole genome shotgun (WGS) entry which is preliminary data.</text>
</comment>
<protein>
    <submittedName>
        <fullName evidence="2">Uncharacterized protein</fullName>
    </submittedName>
</protein>
<dbReference type="RefSeq" id="WP_273940844.1">
    <property type="nucleotide sequence ID" value="NZ_CP097263.1"/>
</dbReference>
<reference evidence="2 3" key="1">
    <citation type="submission" date="2024-09" db="EMBL/GenBank/DDBJ databases">
        <authorList>
            <person name="Sun Q."/>
            <person name="Mori K."/>
        </authorList>
    </citation>
    <scope>NUCLEOTIDE SEQUENCE [LARGE SCALE GENOMIC DNA]</scope>
    <source>
        <strain evidence="2 3">TBRC 1432</strain>
    </source>
</reference>
<keyword evidence="1" id="KW-0812">Transmembrane</keyword>
<feature type="transmembrane region" description="Helical" evidence="1">
    <location>
        <begin position="6"/>
        <end position="26"/>
    </location>
</feature>
<keyword evidence="3" id="KW-1185">Reference proteome</keyword>
<dbReference type="EMBL" id="JBHLUD010000004">
    <property type="protein sequence ID" value="MFC0542423.1"/>
    <property type="molecule type" value="Genomic_DNA"/>
</dbReference>
<accession>A0ABV6MQ33</accession>
<evidence type="ECO:0000313" key="2">
    <source>
        <dbReference type="EMBL" id="MFC0542423.1"/>
    </source>
</evidence>
<evidence type="ECO:0000256" key="1">
    <source>
        <dbReference type="SAM" id="Phobius"/>
    </source>
</evidence>
<evidence type="ECO:0000313" key="3">
    <source>
        <dbReference type="Proteomes" id="UP001589810"/>
    </source>
</evidence>
<proteinExistence type="predicted"/>
<organism evidence="2 3">
    <name type="scientific">Kutzneria chonburiensis</name>
    <dbReference type="NCBI Taxonomy" id="1483604"/>
    <lineage>
        <taxon>Bacteria</taxon>
        <taxon>Bacillati</taxon>
        <taxon>Actinomycetota</taxon>
        <taxon>Actinomycetes</taxon>
        <taxon>Pseudonocardiales</taxon>
        <taxon>Pseudonocardiaceae</taxon>
        <taxon>Kutzneria</taxon>
    </lineage>
</organism>
<sequence>MAETAATVACMVAVLGSVTVWIALLARSRARQSAARDLADQLADLDGRMREMSAEVTAIHRLLRDVD</sequence>
<keyword evidence="1" id="KW-1133">Transmembrane helix</keyword>
<dbReference type="Proteomes" id="UP001589810">
    <property type="component" value="Unassembled WGS sequence"/>
</dbReference>
<keyword evidence="1" id="KW-0472">Membrane</keyword>